<dbReference type="AlphaFoldDB" id="A0A2W5SX06"/>
<dbReference type="Gene3D" id="1.10.1200.100">
    <property type="entry name" value="conserved protein domain from corynebacterium diphtheriae"/>
    <property type="match status" value="1"/>
</dbReference>
<evidence type="ECO:0000259" key="6">
    <source>
        <dbReference type="Pfam" id="PF11574"/>
    </source>
</evidence>
<feature type="chain" id="PRO_5015927332" evidence="4">
    <location>
        <begin position="38"/>
        <end position="260"/>
    </location>
</feature>
<accession>A0A2W5SX06</accession>
<dbReference type="InterPro" id="IPR021630">
    <property type="entry name" value="Rpf1_C"/>
</dbReference>
<organism evidence="7 8">
    <name type="scientific">Corynebacterium kroppenstedtii</name>
    <dbReference type="NCBI Taxonomy" id="161879"/>
    <lineage>
        <taxon>Bacteria</taxon>
        <taxon>Bacillati</taxon>
        <taxon>Actinomycetota</taxon>
        <taxon>Actinomycetes</taxon>
        <taxon>Mycobacteriales</taxon>
        <taxon>Corynebacteriaceae</taxon>
        <taxon>Corynebacterium</taxon>
    </lineage>
</organism>
<evidence type="ECO:0000256" key="2">
    <source>
        <dbReference type="ARBA" id="ARBA00022801"/>
    </source>
</evidence>
<comment type="caution">
    <text evidence="7">The sequence shown here is derived from an EMBL/GenBank/DDBJ whole genome shotgun (WGS) entry which is preliminary data.</text>
</comment>
<proteinExistence type="inferred from homology"/>
<evidence type="ECO:0000313" key="7">
    <source>
        <dbReference type="EMBL" id="PZR04096.1"/>
    </source>
</evidence>
<feature type="signal peptide" evidence="4">
    <location>
        <begin position="1"/>
        <end position="37"/>
    </location>
</feature>
<dbReference type="EMBL" id="QFRA01000022">
    <property type="protein sequence ID" value="PZR04096.1"/>
    <property type="molecule type" value="Genomic_DNA"/>
</dbReference>
<reference evidence="7 8" key="1">
    <citation type="submission" date="2017-08" db="EMBL/GenBank/DDBJ databases">
        <title>Infants hospitalized years apart are colonized by the same room-sourced microbial strains.</title>
        <authorList>
            <person name="Brooks B."/>
            <person name="Olm M.R."/>
            <person name="Firek B.A."/>
            <person name="Baker R."/>
            <person name="Thomas B.C."/>
            <person name="Morowitz M.J."/>
            <person name="Banfield J.F."/>
        </authorList>
    </citation>
    <scope>NUCLEOTIDE SEQUENCE [LARGE SCALE GENOMIC DNA]</scope>
    <source>
        <strain evidence="7">S2_003_000_R1_3</strain>
    </source>
</reference>
<evidence type="ECO:0000259" key="5">
    <source>
        <dbReference type="Pfam" id="PF06737"/>
    </source>
</evidence>
<evidence type="ECO:0000256" key="4">
    <source>
        <dbReference type="SAM" id="SignalP"/>
    </source>
</evidence>
<name>A0A2W5SX06_9CORY</name>
<dbReference type="Proteomes" id="UP000249432">
    <property type="component" value="Unassembled WGS sequence"/>
</dbReference>
<keyword evidence="4" id="KW-0732">Signal</keyword>
<dbReference type="Gene3D" id="1.10.530.10">
    <property type="match status" value="1"/>
</dbReference>
<dbReference type="CDD" id="cd13925">
    <property type="entry name" value="RPF"/>
    <property type="match status" value="1"/>
</dbReference>
<dbReference type="InterPro" id="IPR010618">
    <property type="entry name" value="RPF"/>
</dbReference>
<comment type="similarity">
    <text evidence="1">Belongs to the transglycosylase family. Rpf subfamily.</text>
</comment>
<dbReference type="SUPFAM" id="SSF53955">
    <property type="entry name" value="Lysozyme-like"/>
    <property type="match status" value="1"/>
</dbReference>
<evidence type="ECO:0000256" key="1">
    <source>
        <dbReference type="ARBA" id="ARBA00010830"/>
    </source>
</evidence>
<protein>
    <submittedName>
        <fullName evidence="7">DUF3235 domain-containing protein</fullName>
    </submittedName>
</protein>
<dbReference type="InterPro" id="IPR044905">
    <property type="entry name" value="Rpf1_C_sf"/>
</dbReference>
<dbReference type="Pfam" id="PF11574">
    <property type="entry name" value="Rpf1_C"/>
    <property type="match status" value="1"/>
</dbReference>
<dbReference type="GO" id="GO:0016787">
    <property type="term" value="F:hydrolase activity"/>
    <property type="evidence" value="ECO:0007669"/>
    <property type="project" value="UniProtKB-KW"/>
</dbReference>
<feature type="compositionally biased region" description="Low complexity" evidence="3">
    <location>
        <begin position="141"/>
        <end position="169"/>
    </location>
</feature>
<feature type="domain" description="Resuscitation-promoting factor core lysozyme-like" evidence="5">
    <location>
        <begin position="37"/>
        <end position="113"/>
    </location>
</feature>
<keyword evidence="2" id="KW-0378">Hydrolase</keyword>
<gene>
    <name evidence="7" type="ORF">DI525_08005</name>
</gene>
<evidence type="ECO:0000256" key="3">
    <source>
        <dbReference type="SAM" id="MobiDB-lite"/>
    </source>
</evidence>
<evidence type="ECO:0000313" key="8">
    <source>
        <dbReference type="Proteomes" id="UP000249432"/>
    </source>
</evidence>
<dbReference type="InterPro" id="IPR023346">
    <property type="entry name" value="Lysozyme-like_dom_sf"/>
</dbReference>
<sequence length="260" mass="26603">MGQHSKNTNRISTGAKVALSGLAITASGIAVAPSASAAPDSDWDRLAQCESGGNWGINTGNGFQGGLQFAPSTWSAYGGTEYATTANQATREQQITVGERVLAEQGWNAWPACSAQLGLSSAPSQRDNAYANGAQAAVQPAAAPVEEAAPADNAAPAAQAPADVADEAPTPQKAVTDLAATQSIASLDQIFDTIQAAFNKAGIPMPAVITDYYHAHHDELVGAYNQAIGAAVNGYAEATAQATKIYDAVEKNFHSSRSAA</sequence>
<dbReference type="Pfam" id="PF06737">
    <property type="entry name" value="Transglycosylas"/>
    <property type="match status" value="1"/>
</dbReference>
<feature type="domain" description="Resuscitation-promoting factor Rpf1 C-terminal" evidence="6">
    <location>
        <begin position="155"/>
        <end position="229"/>
    </location>
</feature>
<feature type="region of interest" description="Disordered" evidence="3">
    <location>
        <begin position="141"/>
        <end position="170"/>
    </location>
</feature>